<dbReference type="AlphaFoldDB" id="A0A286UJZ3"/>
<feature type="compositionally biased region" description="Polar residues" evidence="2">
    <location>
        <begin position="218"/>
        <end position="231"/>
    </location>
</feature>
<evidence type="ECO:0000313" key="5">
    <source>
        <dbReference type="EMBL" id="PAV19917.1"/>
    </source>
</evidence>
<dbReference type="SMART" id="SM00055">
    <property type="entry name" value="FCH"/>
    <property type="match status" value="1"/>
</dbReference>
<feature type="compositionally biased region" description="Low complexity" evidence="2">
    <location>
        <begin position="848"/>
        <end position="881"/>
    </location>
</feature>
<feature type="region of interest" description="Disordered" evidence="2">
    <location>
        <begin position="844"/>
        <end position="890"/>
    </location>
</feature>
<dbReference type="Gene3D" id="1.10.10.10">
    <property type="entry name" value="Winged helix-like DNA-binding domain superfamily/Winged helix DNA-binding domain"/>
    <property type="match status" value="1"/>
</dbReference>
<dbReference type="EMBL" id="NBII01000004">
    <property type="protein sequence ID" value="PAV19917.1"/>
    <property type="molecule type" value="Genomic_DNA"/>
</dbReference>
<dbReference type="PANTHER" id="PTHR23065">
    <property type="entry name" value="PROLINE-SERINE-THREONINE PHOSPHATASE INTERACTING PROTEIN 1"/>
    <property type="match status" value="1"/>
</dbReference>
<keyword evidence="1" id="KW-0175">Coiled coil</keyword>
<evidence type="ECO:0000256" key="2">
    <source>
        <dbReference type="SAM" id="MobiDB-lite"/>
    </source>
</evidence>
<dbReference type="SUPFAM" id="SSF103657">
    <property type="entry name" value="BAR/IMD domain-like"/>
    <property type="match status" value="2"/>
</dbReference>
<dbReference type="GO" id="GO:0005886">
    <property type="term" value="C:plasma membrane"/>
    <property type="evidence" value="ECO:0007669"/>
    <property type="project" value="TreeGrafter"/>
</dbReference>
<dbReference type="GO" id="GO:0007264">
    <property type="term" value="P:small GTPase-mediated signal transduction"/>
    <property type="evidence" value="ECO:0007669"/>
    <property type="project" value="TreeGrafter"/>
</dbReference>
<feature type="domain" description="DEP" evidence="3">
    <location>
        <begin position="340"/>
        <end position="403"/>
    </location>
</feature>
<dbReference type="Gene3D" id="1.20.1270.60">
    <property type="entry name" value="Arfaptin homology (AH) domain/BAR domain"/>
    <property type="match status" value="2"/>
</dbReference>
<name>A0A286UJZ3_9AGAM</name>
<dbReference type="PANTHER" id="PTHR23065:SF17">
    <property type="entry name" value="RHO-GTPASE-ACTIVATING PROTEIN RGD2"/>
    <property type="match status" value="1"/>
</dbReference>
<dbReference type="GO" id="GO:0007010">
    <property type="term" value="P:cytoskeleton organization"/>
    <property type="evidence" value="ECO:0007669"/>
    <property type="project" value="TreeGrafter"/>
</dbReference>
<dbReference type="PROSITE" id="PS50238">
    <property type="entry name" value="RHOGAP"/>
    <property type="match status" value="1"/>
</dbReference>
<dbReference type="Gene3D" id="1.10.555.10">
    <property type="entry name" value="Rho GTPase activation protein"/>
    <property type="match status" value="1"/>
</dbReference>
<dbReference type="OrthoDB" id="2155291at2759"/>
<evidence type="ECO:0000259" key="4">
    <source>
        <dbReference type="PROSITE" id="PS50238"/>
    </source>
</evidence>
<evidence type="ECO:0000259" key="3">
    <source>
        <dbReference type="PROSITE" id="PS50186"/>
    </source>
</evidence>
<comment type="caution">
    <text evidence="5">The sequence shown here is derived from an EMBL/GenBank/DDBJ whole genome shotgun (WGS) entry which is preliminary data.</text>
</comment>
<dbReference type="InterPro" id="IPR000591">
    <property type="entry name" value="DEP_dom"/>
</dbReference>
<dbReference type="InterPro" id="IPR036388">
    <property type="entry name" value="WH-like_DNA-bd_sf"/>
</dbReference>
<dbReference type="InParanoid" id="A0A286UJZ3"/>
<gene>
    <name evidence="5" type="ORF">PNOK_0485100</name>
</gene>
<dbReference type="SUPFAM" id="SSF48350">
    <property type="entry name" value="GTPase activation domain, GAP"/>
    <property type="match status" value="1"/>
</dbReference>
<organism evidence="5 6">
    <name type="scientific">Pyrrhoderma noxium</name>
    <dbReference type="NCBI Taxonomy" id="2282107"/>
    <lineage>
        <taxon>Eukaryota</taxon>
        <taxon>Fungi</taxon>
        <taxon>Dikarya</taxon>
        <taxon>Basidiomycota</taxon>
        <taxon>Agaricomycotina</taxon>
        <taxon>Agaricomycetes</taxon>
        <taxon>Hymenochaetales</taxon>
        <taxon>Hymenochaetaceae</taxon>
        <taxon>Pyrrhoderma</taxon>
    </lineage>
</organism>
<dbReference type="InterPro" id="IPR008936">
    <property type="entry name" value="Rho_GTPase_activation_prot"/>
</dbReference>
<dbReference type="InterPro" id="IPR036390">
    <property type="entry name" value="WH_DNA-bd_sf"/>
</dbReference>
<feature type="compositionally biased region" description="Pro residues" evidence="2">
    <location>
        <begin position="275"/>
        <end position="285"/>
    </location>
</feature>
<sequence length="890" mass="99048">MPALTLPATFSNSFWSADYRRGIETLYNKLEQGVAENEDIIAFIRSRANTEEVIANTLLNARPGDRGFNDDDGATLLMAFRGLEAESRSQGEAHRAVAKELRDLVATPFAEWAEGHRERIYGSRNSLIDGWLKTYELAQGDVDKLKHQYLAKVRKADEAEDDAKFAPNSELSPDNYTASPRLAPRDRTSNPPQRTSSVSERIAQRFKELQRKAVNGANKPSDSSEPTSSTVVFDGASVSSEPESTETVNEKPLPPTAADKGKGKAVEEDSESLKSPPPMAEPLPAPTIEVRGSSPMPPPPPPPILLAGLALPPSAVSDLLKKAASEMTLVPVKIPIIGEYKDCFSGEDLVVWLVDNVQGFGGSLDRAEDAARDLAEREGVLRRIGEFGNAFENNDSAFYQFRPKAFNLAEEYSKQEQHPEVNSPIVNLAPMADNIVKRSNTFVNIVQKAINDRHSEPFHIRARAEANTADKTYRAAVRKLDRQRLGLEERLEETLKLLQKWETDRLRAVKTVLLQYQGTLANLPTGLTASFERSKTLLTSYQPESDLRALIERYRTGPFKPAAQVYESLTHEEADVYFGIDLRRWAEGGWSSLRSEEPKKDSVPEVLSALLGALNTKYGTLSDDSEKRKSWIYEVPLAAVHHLREALNSIPAGKEFEQDAIVKYDAPVIASTVKLWLLELDPPLGTWEGWEEIRRLYPQVGSKPEEVNTEQHIKDLQVALQRLPKVHLLVLDAFLGHLKNLIDTTTVDEENEVFITKLGLSMGRDILRPKIENELSIQDRHPTLLFVDLLKHFNEIIPPTIARKKRESDKKLPTRKRTAIIDMRMSRSRLSVVGTDIDTREILEEQMTSKTSTSPASATAPSPVPAVEAKAPEPVVLAPTPKRAPAPPPQ</sequence>
<feature type="compositionally biased region" description="Low complexity" evidence="2">
    <location>
        <begin position="237"/>
        <end position="247"/>
    </location>
</feature>
<dbReference type="InterPro" id="IPR001060">
    <property type="entry name" value="FCH_dom"/>
</dbReference>
<evidence type="ECO:0000256" key="1">
    <source>
        <dbReference type="SAM" id="Coils"/>
    </source>
</evidence>
<dbReference type="PROSITE" id="PS50186">
    <property type="entry name" value="DEP"/>
    <property type="match status" value="1"/>
</dbReference>
<feature type="domain" description="Rho-GAP" evidence="4">
    <location>
        <begin position="591"/>
        <end position="797"/>
    </location>
</feature>
<feature type="compositionally biased region" description="Polar residues" evidence="2">
    <location>
        <begin position="189"/>
        <end position="199"/>
    </location>
</feature>
<dbReference type="Pfam" id="PF00620">
    <property type="entry name" value="RhoGAP"/>
    <property type="match status" value="1"/>
</dbReference>
<dbReference type="GO" id="GO:0000935">
    <property type="term" value="C:division septum"/>
    <property type="evidence" value="ECO:0007669"/>
    <property type="project" value="TreeGrafter"/>
</dbReference>
<dbReference type="InterPro" id="IPR027267">
    <property type="entry name" value="AH/BAR_dom_sf"/>
</dbReference>
<feature type="coiled-coil region" evidence="1">
    <location>
        <begin position="477"/>
        <end position="504"/>
    </location>
</feature>
<dbReference type="STRING" id="2282107.A0A286UJZ3"/>
<dbReference type="FunCoup" id="A0A286UJZ3">
    <property type="interactions" value="16"/>
</dbReference>
<feature type="compositionally biased region" description="Polar residues" evidence="2">
    <location>
        <begin position="169"/>
        <end position="178"/>
    </location>
</feature>
<feature type="region of interest" description="Disordered" evidence="2">
    <location>
        <begin position="214"/>
        <end position="301"/>
    </location>
</feature>
<dbReference type="SMART" id="SM00324">
    <property type="entry name" value="RhoGAP"/>
    <property type="match status" value="1"/>
</dbReference>
<dbReference type="SUPFAM" id="SSF46785">
    <property type="entry name" value="Winged helix' DNA-binding domain"/>
    <property type="match status" value="1"/>
</dbReference>
<dbReference type="Proteomes" id="UP000217199">
    <property type="component" value="Unassembled WGS sequence"/>
</dbReference>
<protein>
    <submittedName>
        <fullName evidence="5">And Fes CIP4 domain-containing</fullName>
    </submittedName>
</protein>
<dbReference type="InterPro" id="IPR000198">
    <property type="entry name" value="RhoGAP_dom"/>
</dbReference>
<dbReference type="Pfam" id="PF00611">
    <property type="entry name" value="FCH"/>
    <property type="match status" value="1"/>
</dbReference>
<dbReference type="GO" id="GO:0005737">
    <property type="term" value="C:cytoplasm"/>
    <property type="evidence" value="ECO:0007669"/>
    <property type="project" value="TreeGrafter"/>
</dbReference>
<feature type="region of interest" description="Disordered" evidence="2">
    <location>
        <begin position="156"/>
        <end position="201"/>
    </location>
</feature>
<keyword evidence="6" id="KW-1185">Reference proteome</keyword>
<dbReference type="GO" id="GO:0005096">
    <property type="term" value="F:GTPase activator activity"/>
    <property type="evidence" value="ECO:0007669"/>
    <property type="project" value="TreeGrafter"/>
</dbReference>
<proteinExistence type="predicted"/>
<reference evidence="5 6" key="1">
    <citation type="journal article" date="2017" name="Mol. Ecol.">
        <title>Comparative and population genomic landscape of Phellinus noxius: A hypervariable fungus causing root rot in trees.</title>
        <authorList>
            <person name="Chung C.L."/>
            <person name="Lee T.J."/>
            <person name="Akiba M."/>
            <person name="Lee H.H."/>
            <person name="Kuo T.H."/>
            <person name="Liu D."/>
            <person name="Ke H.M."/>
            <person name="Yokoi T."/>
            <person name="Roa M.B."/>
            <person name="Lu M.J."/>
            <person name="Chang Y.Y."/>
            <person name="Ann P.J."/>
            <person name="Tsai J.N."/>
            <person name="Chen C.Y."/>
            <person name="Tzean S.S."/>
            <person name="Ota Y."/>
            <person name="Hattori T."/>
            <person name="Sahashi N."/>
            <person name="Liou R.F."/>
            <person name="Kikuchi T."/>
            <person name="Tsai I.J."/>
        </authorList>
    </citation>
    <scope>NUCLEOTIDE SEQUENCE [LARGE SCALE GENOMIC DNA]</scope>
    <source>
        <strain evidence="5 6">FFPRI411160</strain>
    </source>
</reference>
<accession>A0A286UJZ3</accession>
<evidence type="ECO:0000313" key="6">
    <source>
        <dbReference type="Proteomes" id="UP000217199"/>
    </source>
</evidence>